<evidence type="ECO:0000256" key="2">
    <source>
        <dbReference type="ARBA" id="ARBA00022737"/>
    </source>
</evidence>
<feature type="zinc finger region" description="CR-type" evidence="6">
    <location>
        <begin position="143"/>
        <end position="224"/>
    </location>
</feature>
<dbReference type="STRING" id="4955.A0A1G4ME03"/>
<gene>
    <name evidence="10" type="ORF">LAFE_0E12508G</name>
</gene>
<protein>
    <submittedName>
        <fullName evidence="10">LAFE_0E12508g1_1</fullName>
    </submittedName>
</protein>
<dbReference type="SUPFAM" id="SSF57938">
    <property type="entry name" value="DnaJ/Hsp40 cysteine-rich domain"/>
    <property type="match status" value="1"/>
</dbReference>
<dbReference type="CDD" id="cd10747">
    <property type="entry name" value="DnaJ_C"/>
    <property type="match status" value="1"/>
</dbReference>
<dbReference type="InterPro" id="IPR008971">
    <property type="entry name" value="HSP40/DnaJ_pept-bd"/>
</dbReference>
<keyword evidence="2" id="KW-0677">Repeat</keyword>
<evidence type="ECO:0000256" key="7">
    <source>
        <dbReference type="SAM" id="MobiDB-lite"/>
    </source>
</evidence>
<dbReference type="Gene3D" id="1.10.287.110">
    <property type="entry name" value="DnaJ domain"/>
    <property type="match status" value="1"/>
</dbReference>
<proteinExistence type="predicted"/>
<dbReference type="Pfam" id="PF00226">
    <property type="entry name" value="DnaJ"/>
    <property type="match status" value="1"/>
</dbReference>
<dbReference type="OrthoDB" id="550424at2759"/>
<evidence type="ECO:0000259" key="9">
    <source>
        <dbReference type="PROSITE" id="PS51188"/>
    </source>
</evidence>
<evidence type="ECO:0000256" key="6">
    <source>
        <dbReference type="PROSITE-ProRule" id="PRU00546"/>
    </source>
</evidence>
<dbReference type="InterPro" id="IPR036869">
    <property type="entry name" value="J_dom_sf"/>
</dbReference>
<dbReference type="GO" id="GO:0001671">
    <property type="term" value="F:ATPase activator activity"/>
    <property type="evidence" value="ECO:0007669"/>
    <property type="project" value="UniProtKB-ARBA"/>
</dbReference>
<accession>A0A1G4ME03</accession>
<keyword evidence="1 6" id="KW-0479">Metal-binding</keyword>
<dbReference type="PROSITE" id="PS51188">
    <property type="entry name" value="ZF_CR"/>
    <property type="match status" value="1"/>
</dbReference>
<dbReference type="InterPro" id="IPR002939">
    <property type="entry name" value="DnaJ_C"/>
</dbReference>
<dbReference type="PANTHER" id="PTHR43888">
    <property type="entry name" value="DNAJ-LIKE-2, ISOFORM A-RELATED"/>
    <property type="match status" value="1"/>
</dbReference>
<evidence type="ECO:0000313" key="11">
    <source>
        <dbReference type="Proteomes" id="UP000190831"/>
    </source>
</evidence>
<dbReference type="CDD" id="cd10719">
    <property type="entry name" value="DnaJ_zf"/>
    <property type="match status" value="1"/>
</dbReference>
<dbReference type="PROSITE" id="PS50076">
    <property type="entry name" value="DNAJ_2"/>
    <property type="match status" value="1"/>
</dbReference>
<dbReference type="GO" id="GO:0030544">
    <property type="term" value="F:Hsp70 protein binding"/>
    <property type="evidence" value="ECO:0007669"/>
    <property type="project" value="InterPro"/>
</dbReference>
<dbReference type="InterPro" id="IPR001623">
    <property type="entry name" value="DnaJ_domain"/>
</dbReference>
<dbReference type="InterPro" id="IPR001305">
    <property type="entry name" value="HSP_DnaJ_Cys-rich_dom"/>
</dbReference>
<dbReference type="GO" id="GO:0008270">
    <property type="term" value="F:zinc ion binding"/>
    <property type="evidence" value="ECO:0007669"/>
    <property type="project" value="UniProtKB-KW"/>
</dbReference>
<dbReference type="Proteomes" id="UP000190831">
    <property type="component" value="Chromosome E"/>
</dbReference>
<feature type="domain" description="J" evidence="8">
    <location>
        <begin position="8"/>
        <end position="73"/>
    </location>
</feature>
<dbReference type="InterPro" id="IPR044713">
    <property type="entry name" value="DNJA1/2-like"/>
</dbReference>
<keyword evidence="11" id="KW-1185">Reference proteome</keyword>
<dbReference type="AlphaFoldDB" id="A0A1G4ME03"/>
<dbReference type="Pfam" id="PF01556">
    <property type="entry name" value="DnaJ_C"/>
    <property type="match status" value="1"/>
</dbReference>
<dbReference type="EMBL" id="LT598488">
    <property type="protein sequence ID" value="SCW02026.1"/>
    <property type="molecule type" value="Genomic_DNA"/>
</dbReference>
<feature type="compositionally biased region" description="Acidic residues" evidence="7">
    <location>
        <begin position="419"/>
        <end position="428"/>
    </location>
</feature>
<dbReference type="PROSITE" id="PS00636">
    <property type="entry name" value="DNAJ_1"/>
    <property type="match status" value="1"/>
</dbReference>
<dbReference type="Pfam" id="PF00684">
    <property type="entry name" value="DnaJ_CXXCXGXG"/>
    <property type="match status" value="1"/>
</dbReference>
<dbReference type="GO" id="GO:0006457">
    <property type="term" value="P:protein folding"/>
    <property type="evidence" value="ECO:0007669"/>
    <property type="project" value="InterPro"/>
</dbReference>
<evidence type="ECO:0000256" key="3">
    <source>
        <dbReference type="ARBA" id="ARBA00022771"/>
    </source>
</evidence>
<keyword evidence="5" id="KW-0143">Chaperone</keyword>
<dbReference type="Gene3D" id="2.60.260.20">
    <property type="entry name" value="Urease metallochaperone UreE, N-terminal domain"/>
    <property type="match status" value="2"/>
</dbReference>
<keyword evidence="3 6" id="KW-0863">Zinc-finger</keyword>
<reference evidence="11" key="1">
    <citation type="submission" date="2016-03" db="EMBL/GenBank/DDBJ databases">
        <authorList>
            <person name="Devillers H."/>
        </authorList>
    </citation>
    <scope>NUCLEOTIDE SEQUENCE [LARGE SCALE GENOMIC DNA]</scope>
</reference>
<name>A0A1G4ME03_LACFM</name>
<feature type="region of interest" description="Disordered" evidence="7">
    <location>
        <begin position="392"/>
        <end position="439"/>
    </location>
</feature>
<dbReference type="GO" id="GO:0072655">
    <property type="term" value="P:establishment of protein localization to mitochondrion"/>
    <property type="evidence" value="ECO:0007669"/>
    <property type="project" value="UniProtKB-ARBA"/>
</dbReference>
<dbReference type="PRINTS" id="PR00625">
    <property type="entry name" value="JDOMAIN"/>
</dbReference>
<dbReference type="GO" id="GO:0051082">
    <property type="term" value="F:unfolded protein binding"/>
    <property type="evidence" value="ECO:0007669"/>
    <property type="project" value="InterPro"/>
</dbReference>
<feature type="compositionally biased region" description="Basic and acidic residues" evidence="7">
    <location>
        <begin position="429"/>
        <end position="439"/>
    </location>
</feature>
<dbReference type="FunFam" id="2.10.230.10:FF:000001">
    <property type="entry name" value="DnaJ subfamily A member 2"/>
    <property type="match status" value="1"/>
</dbReference>
<keyword evidence="4 6" id="KW-0862">Zinc</keyword>
<dbReference type="OMA" id="RGPDIKH"/>
<evidence type="ECO:0000256" key="1">
    <source>
        <dbReference type="ARBA" id="ARBA00022723"/>
    </source>
</evidence>
<evidence type="ECO:0000259" key="8">
    <source>
        <dbReference type="PROSITE" id="PS50076"/>
    </source>
</evidence>
<evidence type="ECO:0000313" key="10">
    <source>
        <dbReference type="EMBL" id="SCW02026.1"/>
    </source>
</evidence>
<dbReference type="SUPFAM" id="SSF49493">
    <property type="entry name" value="HSP40/DnaJ peptide-binding domain"/>
    <property type="match status" value="2"/>
</dbReference>
<organism evidence="10 11">
    <name type="scientific">Lachancea fermentati</name>
    <name type="common">Zygosaccharomyces fermentati</name>
    <dbReference type="NCBI Taxonomy" id="4955"/>
    <lineage>
        <taxon>Eukaryota</taxon>
        <taxon>Fungi</taxon>
        <taxon>Dikarya</taxon>
        <taxon>Ascomycota</taxon>
        <taxon>Saccharomycotina</taxon>
        <taxon>Saccharomycetes</taxon>
        <taxon>Saccharomycetales</taxon>
        <taxon>Saccharomycetaceae</taxon>
        <taxon>Lachancea</taxon>
    </lineage>
</organism>
<evidence type="ECO:0000256" key="5">
    <source>
        <dbReference type="ARBA" id="ARBA00023186"/>
    </source>
</evidence>
<feature type="domain" description="CR-type" evidence="9">
    <location>
        <begin position="143"/>
        <end position="224"/>
    </location>
</feature>
<sequence>MVPVKNTKLYEVLGVSTDASRQEIKKAYRLQALKCHPDKNGHSEESKRKFQQVCEAYEILSDENKREMYDKFGTADESELQEQMSPQMYTTSGMSAGDLFAQFFGGGSTTSGFFERKRHTPEMARGPDIKHNLKCTLQELYYGKHAKLALNRTRLCRKCDGSGGKRSRTCTACGGRGMRTETTRRGPMVQTWSSTCQDCNGSGTYVRRKDLCAECAGQGCRTERKIFDVEVQPGMRPGQEIVLPSEADEVVNAEFGPERVIPGDVTIILQQLPHEKLRVLGDADLLLSNCSVDLRTSLCGGSVWIDSHPSGRVLKVDVAPGRVLAPGTVKCVENMGMPKPGGGFGNLYVRFNVEFPEKLDEATATAISAALDSDSNVQPTSSQALPEGVPIEDHVMSDLQPDLSQGGSPHKRRRGAADSSDDAFDGDDASDRAESCTVH</sequence>
<dbReference type="CDD" id="cd06257">
    <property type="entry name" value="DnaJ"/>
    <property type="match status" value="1"/>
</dbReference>
<dbReference type="InterPro" id="IPR018253">
    <property type="entry name" value="DnaJ_domain_CS"/>
</dbReference>
<dbReference type="SUPFAM" id="SSF46565">
    <property type="entry name" value="Chaperone J-domain"/>
    <property type="match status" value="1"/>
</dbReference>
<dbReference type="Gene3D" id="2.10.230.10">
    <property type="entry name" value="Heat shock protein DnaJ, cysteine-rich domain"/>
    <property type="match status" value="1"/>
</dbReference>
<dbReference type="InterPro" id="IPR036410">
    <property type="entry name" value="HSP_DnaJ_Cys-rich_dom_sf"/>
</dbReference>
<dbReference type="SMART" id="SM00271">
    <property type="entry name" value="DnaJ"/>
    <property type="match status" value="1"/>
</dbReference>
<evidence type="ECO:0000256" key="4">
    <source>
        <dbReference type="ARBA" id="ARBA00022833"/>
    </source>
</evidence>